<evidence type="ECO:0008006" key="6">
    <source>
        <dbReference type="Google" id="ProtNLM"/>
    </source>
</evidence>
<reference evidence="4" key="1">
    <citation type="submission" date="2020-06" db="EMBL/GenBank/DDBJ databases">
        <authorList>
            <person name="Li T."/>
            <person name="Hu X."/>
            <person name="Zhang T."/>
            <person name="Song X."/>
            <person name="Zhang H."/>
            <person name="Dai N."/>
            <person name="Sheng W."/>
            <person name="Hou X."/>
            <person name="Wei L."/>
        </authorList>
    </citation>
    <scope>NUCLEOTIDE SEQUENCE</scope>
    <source>
        <strain evidence="4">3651</strain>
        <tissue evidence="4">Leaf</tissue>
    </source>
</reference>
<keyword evidence="5" id="KW-1185">Reference proteome</keyword>
<dbReference type="EMBL" id="JACGWO010000002">
    <property type="protein sequence ID" value="KAK4435530.1"/>
    <property type="molecule type" value="Genomic_DNA"/>
</dbReference>
<reference evidence="4" key="2">
    <citation type="journal article" date="2024" name="Plant">
        <title>Genomic evolution and insights into agronomic trait innovations of Sesamum species.</title>
        <authorList>
            <person name="Miao H."/>
            <person name="Wang L."/>
            <person name="Qu L."/>
            <person name="Liu H."/>
            <person name="Sun Y."/>
            <person name="Le M."/>
            <person name="Wang Q."/>
            <person name="Wei S."/>
            <person name="Zheng Y."/>
            <person name="Lin W."/>
            <person name="Duan Y."/>
            <person name="Cao H."/>
            <person name="Xiong S."/>
            <person name="Wang X."/>
            <person name="Wei L."/>
            <person name="Li C."/>
            <person name="Ma Q."/>
            <person name="Ju M."/>
            <person name="Zhao R."/>
            <person name="Li G."/>
            <person name="Mu C."/>
            <person name="Tian Q."/>
            <person name="Mei H."/>
            <person name="Zhang T."/>
            <person name="Gao T."/>
            <person name="Zhang H."/>
        </authorList>
    </citation>
    <scope>NUCLEOTIDE SEQUENCE</scope>
    <source>
        <strain evidence="4">3651</strain>
    </source>
</reference>
<sequence>MLQRWCWRLRSLAAHHATPQSHHLRHHRRGYSFYSDRLLHSSPSLLHRPRINTHAVISSYFTPRLNGSSFPSNFSYSPISLIQVRHITAKQRKRKLKSRKPMTPVTSKVKKIKIKCYSSFKGRFRIMHDGQIRRWKEGKRHNAHLKSKKSKRRLRQPGIVPLAYAKVMKKLNFCG</sequence>
<dbReference type="PANTHER" id="PTHR36400:SF1">
    <property type="entry name" value="RIBOSOMAL PROTEIN L35"/>
    <property type="match status" value="1"/>
</dbReference>
<protein>
    <recommendedName>
        <fullName evidence="6">50S ribosomal protein L35</fullName>
    </recommendedName>
</protein>
<evidence type="ECO:0000256" key="3">
    <source>
        <dbReference type="ARBA" id="ARBA00023274"/>
    </source>
</evidence>
<dbReference type="GO" id="GO:0003735">
    <property type="term" value="F:structural constituent of ribosome"/>
    <property type="evidence" value="ECO:0007669"/>
    <property type="project" value="InterPro"/>
</dbReference>
<name>A0AAE2CV12_9LAMI</name>
<dbReference type="PANTHER" id="PTHR36400">
    <property type="entry name" value="RIBOSOMAL PROTEIN L35"/>
    <property type="match status" value="1"/>
</dbReference>
<dbReference type="AlphaFoldDB" id="A0AAE2CV12"/>
<dbReference type="Proteomes" id="UP001293254">
    <property type="component" value="Unassembled WGS sequence"/>
</dbReference>
<keyword evidence="2" id="KW-0689">Ribosomal protein</keyword>
<dbReference type="InterPro" id="IPR021137">
    <property type="entry name" value="Ribosomal_bL35-like"/>
</dbReference>
<evidence type="ECO:0000313" key="5">
    <source>
        <dbReference type="Proteomes" id="UP001293254"/>
    </source>
</evidence>
<accession>A0AAE2CV12</accession>
<evidence type="ECO:0000256" key="1">
    <source>
        <dbReference type="ARBA" id="ARBA00006598"/>
    </source>
</evidence>
<comment type="similarity">
    <text evidence="1">Belongs to the bacterial ribosomal protein bL35 family.</text>
</comment>
<comment type="caution">
    <text evidence="4">The sequence shown here is derived from an EMBL/GenBank/DDBJ whole genome shotgun (WGS) entry which is preliminary data.</text>
</comment>
<dbReference type="Gene3D" id="4.10.410.60">
    <property type="match status" value="1"/>
</dbReference>
<dbReference type="GO" id="GO:0006412">
    <property type="term" value="P:translation"/>
    <property type="evidence" value="ECO:0007669"/>
    <property type="project" value="InterPro"/>
</dbReference>
<proteinExistence type="inferred from homology"/>
<dbReference type="InterPro" id="IPR037229">
    <property type="entry name" value="Ribosomal_bL35_sf"/>
</dbReference>
<dbReference type="SUPFAM" id="SSF143034">
    <property type="entry name" value="L35p-like"/>
    <property type="match status" value="1"/>
</dbReference>
<gene>
    <name evidence="4" type="ORF">Salat_0716500</name>
</gene>
<evidence type="ECO:0000256" key="2">
    <source>
        <dbReference type="ARBA" id="ARBA00022980"/>
    </source>
</evidence>
<keyword evidence="3" id="KW-0687">Ribonucleoprotein</keyword>
<dbReference type="GO" id="GO:0005840">
    <property type="term" value="C:ribosome"/>
    <property type="evidence" value="ECO:0007669"/>
    <property type="project" value="UniProtKB-KW"/>
</dbReference>
<organism evidence="4 5">
    <name type="scientific">Sesamum alatum</name>
    <dbReference type="NCBI Taxonomy" id="300844"/>
    <lineage>
        <taxon>Eukaryota</taxon>
        <taxon>Viridiplantae</taxon>
        <taxon>Streptophyta</taxon>
        <taxon>Embryophyta</taxon>
        <taxon>Tracheophyta</taxon>
        <taxon>Spermatophyta</taxon>
        <taxon>Magnoliopsida</taxon>
        <taxon>eudicotyledons</taxon>
        <taxon>Gunneridae</taxon>
        <taxon>Pentapetalae</taxon>
        <taxon>asterids</taxon>
        <taxon>lamiids</taxon>
        <taxon>Lamiales</taxon>
        <taxon>Pedaliaceae</taxon>
        <taxon>Sesamum</taxon>
    </lineage>
</organism>
<dbReference type="GO" id="GO:1990904">
    <property type="term" value="C:ribonucleoprotein complex"/>
    <property type="evidence" value="ECO:0007669"/>
    <property type="project" value="UniProtKB-KW"/>
</dbReference>
<dbReference type="Pfam" id="PF01632">
    <property type="entry name" value="Ribosomal_L35p"/>
    <property type="match status" value="1"/>
</dbReference>
<evidence type="ECO:0000313" key="4">
    <source>
        <dbReference type="EMBL" id="KAK4435530.1"/>
    </source>
</evidence>